<gene>
    <name evidence="2" type="ORF">FB465_7080</name>
</gene>
<evidence type="ECO:0000313" key="3">
    <source>
        <dbReference type="Proteomes" id="UP000318416"/>
    </source>
</evidence>
<protein>
    <submittedName>
        <fullName evidence="2">Uncharacterized protein</fullName>
    </submittedName>
</protein>
<dbReference type="EMBL" id="VIVR01000001">
    <property type="protein sequence ID" value="TWE21846.1"/>
    <property type="molecule type" value="Genomic_DNA"/>
</dbReference>
<reference evidence="2 3" key="1">
    <citation type="submission" date="2019-06" db="EMBL/GenBank/DDBJ databases">
        <title>Sequencing the genomes of 1000 actinobacteria strains.</title>
        <authorList>
            <person name="Klenk H.-P."/>
        </authorList>
    </citation>
    <scope>NUCLEOTIDE SEQUENCE [LARGE SCALE GENOMIC DNA]</scope>
    <source>
        <strain evidence="2 3">DSM 41649</strain>
    </source>
</reference>
<feature type="region of interest" description="Disordered" evidence="1">
    <location>
        <begin position="1"/>
        <end position="40"/>
    </location>
</feature>
<keyword evidence="3" id="KW-1185">Reference proteome</keyword>
<dbReference type="AlphaFoldDB" id="A0A561F1V4"/>
<organism evidence="2 3">
    <name type="scientific">Kitasatospora atroaurantiaca</name>
    <dbReference type="NCBI Taxonomy" id="285545"/>
    <lineage>
        <taxon>Bacteria</taxon>
        <taxon>Bacillati</taxon>
        <taxon>Actinomycetota</taxon>
        <taxon>Actinomycetes</taxon>
        <taxon>Kitasatosporales</taxon>
        <taxon>Streptomycetaceae</taxon>
        <taxon>Kitasatospora</taxon>
    </lineage>
</organism>
<sequence>MATTAAAGLERARRRLRPADISRSRKRRGGVRGQLGPELTRRRGRGANWLHRREWLPAPILEVATAA</sequence>
<name>A0A561F1V4_9ACTN</name>
<dbReference type="Proteomes" id="UP000318416">
    <property type="component" value="Unassembled WGS sequence"/>
</dbReference>
<comment type="caution">
    <text evidence="2">The sequence shown here is derived from an EMBL/GenBank/DDBJ whole genome shotgun (WGS) entry which is preliminary data.</text>
</comment>
<proteinExistence type="predicted"/>
<accession>A0A561F1V4</accession>
<dbReference type="RefSeq" id="WP_145796963.1">
    <property type="nucleotide sequence ID" value="NZ_BAAABR010000067.1"/>
</dbReference>
<evidence type="ECO:0000256" key="1">
    <source>
        <dbReference type="SAM" id="MobiDB-lite"/>
    </source>
</evidence>
<evidence type="ECO:0000313" key="2">
    <source>
        <dbReference type="EMBL" id="TWE21846.1"/>
    </source>
</evidence>